<organism evidence="9 10">
    <name type="scientific">Mycolicibacterium aichiense</name>
    <dbReference type="NCBI Taxonomy" id="1799"/>
    <lineage>
        <taxon>Bacteria</taxon>
        <taxon>Bacillati</taxon>
        <taxon>Actinomycetota</taxon>
        <taxon>Actinomycetes</taxon>
        <taxon>Mycobacteriales</taxon>
        <taxon>Mycobacteriaceae</taxon>
        <taxon>Mycolicibacterium</taxon>
    </lineage>
</organism>
<comment type="cofactor">
    <cofactor evidence="1">
        <name>FAD</name>
        <dbReference type="ChEBI" id="CHEBI:57692"/>
    </cofactor>
</comment>
<dbReference type="InterPro" id="IPR004113">
    <property type="entry name" value="FAD-bd_oxidored_4_C"/>
</dbReference>
<dbReference type="Pfam" id="PF02913">
    <property type="entry name" value="FAD-oxidase_C"/>
    <property type="match status" value="1"/>
</dbReference>
<dbReference type="InterPro" id="IPR016167">
    <property type="entry name" value="FAD-bd_PCMH_sub1"/>
</dbReference>
<reference evidence="9 10" key="1">
    <citation type="journal article" date="2019" name="Emerg. Microbes Infect.">
        <title>Comprehensive subspecies identification of 175 nontuberculous mycobacteria species based on 7547 genomic profiles.</title>
        <authorList>
            <person name="Matsumoto Y."/>
            <person name="Kinjo T."/>
            <person name="Motooka D."/>
            <person name="Nabeya D."/>
            <person name="Jung N."/>
            <person name="Uechi K."/>
            <person name="Horii T."/>
            <person name="Iida T."/>
            <person name="Fujita J."/>
            <person name="Nakamura S."/>
        </authorList>
    </citation>
    <scope>NUCLEOTIDE SEQUENCE [LARGE SCALE GENOMIC DNA]</scope>
    <source>
        <strain evidence="9 10">JCM 6376</strain>
    </source>
</reference>
<keyword evidence="2" id="KW-0285">Flavoprotein</keyword>
<accession>A0AAD1HMI0</accession>
<keyword evidence="4" id="KW-0274">FAD</keyword>
<dbReference type="Gene3D" id="1.10.45.10">
    <property type="entry name" value="Vanillyl-alcohol Oxidase, Chain A, domain 4"/>
    <property type="match status" value="1"/>
</dbReference>
<feature type="domain" description="FAD-binding PCMH-type" evidence="8">
    <location>
        <begin position="31"/>
        <end position="259"/>
    </location>
</feature>
<proteinExistence type="predicted"/>
<dbReference type="InterPro" id="IPR016164">
    <property type="entry name" value="FAD-linked_Oxase-like_C"/>
</dbReference>
<evidence type="ECO:0000256" key="2">
    <source>
        <dbReference type="ARBA" id="ARBA00022630"/>
    </source>
</evidence>
<dbReference type="GO" id="GO:0051536">
    <property type="term" value="F:iron-sulfur cluster binding"/>
    <property type="evidence" value="ECO:0007669"/>
    <property type="project" value="UniProtKB-KW"/>
</dbReference>
<dbReference type="SUPFAM" id="SSF46548">
    <property type="entry name" value="alpha-helical ferredoxin"/>
    <property type="match status" value="1"/>
</dbReference>
<evidence type="ECO:0000256" key="3">
    <source>
        <dbReference type="ARBA" id="ARBA00022723"/>
    </source>
</evidence>
<evidence type="ECO:0000313" key="10">
    <source>
        <dbReference type="Proteomes" id="UP000467327"/>
    </source>
</evidence>
<dbReference type="InterPro" id="IPR016166">
    <property type="entry name" value="FAD-bd_PCMH"/>
</dbReference>
<dbReference type="Proteomes" id="UP000467327">
    <property type="component" value="Chromosome"/>
</dbReference>
<dbReference type="Gene3D" id="3.30.70.2740">
    <property type="match status" value="1"/>
</dbReference>
<evidence type="ECO:0000256" key="1">
    <source>
        <dbReference type="ARBA" id="ARBA00001974"/>
    </source>
</evidence>
<gene>
    <name evidence="9" type="ORF">MAIC_30200</name>
</gene>
<evidence type="ECO:0000256" key="4">
    <source>
        <dbReference type="ARBA" id="ARBA00022827"/>
    </source>
</evidence>
<dbReference type="Pfam" id="PF02754">
    <property type="entry name" value="CCG"/>
    <property type="match status" value="1"/>
</dbReference>
<sequence length="988" mass="107975">MLREELERRVDGEVRFDTGSRGAYSTDASNFRQIPIGVVVPHTPEAAAEAVATCRRHDCSVFSRGGGTSLAGQCTNTGVVIDWSKFCTRVVSVDESAGTAVVEPGIKLDDLNDALKESGWMVGPRPSTHVSCTIGGMIGNNSCGATAQAYGKMVDSVRRLEVLTYNGLRLWVGPTSDEQLAEILAGDDDRADLYRRLIGLRDRYADEIRLRYPDIPRRVSGYNLDNLLPEKGLDAARLLVGSESTLVTVLRAEIALVRRPTAQVLTVLGFSDIQAAGAAVPQILPHQPAALEGFDSRLVSLEHVKHLAEGALDELPSGDAWLIVQFNGDDPEQADERARAMLDDLTGGDSQDTLVIDDADQQERMWSAREAGLGATAHQPDGKDTHAGWEDAAVPPERLGDYLAEFQQLLERYDYGSASLYGHFGQGCVHTRIPFDLTSAAGIATYRSFIEAAAQLVTGYGGSLSGEHGDGQQRGELLPIMFGEKIIEAFGELKSIFDPLNKMNPGKVVHPRPMDADLRWGSQFRPIEPKTLFAYPDDDHRFSRAANRCVGVGKCRGHESGVMCPSYRATGEEEHSTRGRARLLFEMLQGDVITDGWRSREVRDALDLCLACKGCRSDCPVNVDMATYKAEFMHHHYKRRLRPLAHYSMGWLPLLARIAAAAPRPINTLAHTPGITTALRAAGGIDQHRDIPRFATQRFTDWFRRRRAHRGSRGTVVLWPDTFTNSFDPDIAKAAVAVLEDAGFEVNVPRQAVCCGLTWISTGQLEVAQRVLRRTLGVLRPALRAGTPVVVLEPSCAAVFRSDLPELLHGDEDAQRLAQQTRTIGELLAERAPDWRPQYRDGKAIMQPHCHQHAILGIDKDHEFLDRTGLSTEILDAGCCGLAGNFGFENGHYDVSVTCAEDKLMPAVRAADAATTVIADGFSCRTQISHLAPDRNPRHTVEVLADTLGWRTQDDSGHGAGPRLAGIGAAMVLGATLAFRHHRGKAMP</sequence>
<dbReference type="EMBL" id="AP022561">
    <property type="protein sequence ID" value="BBX08217.1"/>
    <property type="molecule type" value="Genomic_DNA"/>
</dbReference>
<dbReference type="PANTHER" id="PTHR11748">
    <property type="entry name" value="D-LACTATE DEHYDROGENASE"/>
    <property type="match status" value="1"/>
</dbReference>
<evidence type="ECO:0000256" key="7">
    <source>
        <dbReference type="ARBA" id="ARBA00023014"/>
    </source>
</evidence>
<dbReference type="GO" id="GO:0008720">
    <property type="term" value="F:D-lactate dehydrogenase (NAD+) activity"/>
    <property type="evidence" value="ECO:0007669"/>
    <property type="project" value="TreeGrafter"/>
</dbReference>
<dbReference type="InterPro" id="IPR004017">
    <property type="entry name" value="Cys_rich_dom"/>
</dbReference>
<dbReference type="PANTHER" id="PTHR11748:SF119">
    <property type="entry name" value="D-2-HYDROXYGLUTARATE DEHYDROGENASE"/>
    <property type="match status" value="1"/>
</dbReference>
<keyword evidence="7" id="KW-0411">Iron-sulfur</keyword>
<evidence type="ECO:0000256" key="5">
    <source>
        <dbReference type="ARBA" id="ARBA00023002"/>
    </source>
</evidence>
<keyword evidence="9" id="KW-0489">Methyltransferase</keyword>
<dbReference type="PROSITE" id="PS00198">
    <property type="entry name" value="4FE4S_FER_1"/>
    <property type="match status" value="1"/>
</dbReference>
<dbReference type="GO" id="GO:0008168">
    <property type="term" value="F:methyltransferase activity"/>
    <property type="evidence" value="ECO:0007669"/>
    <property type="project" value="UniProtKB-KW"/>
</dbReference>
<dbReference type="InterPro" id="IPR006094">
    <property type="entry name" value="Oxid_FAD_bind_N"/>
</dbReference>
<dbReference type="InterPro" id="IPR016169">
    <property type="entry name" value="FAD-bd_PCMH_sub2"/>
</dbReference>
<keyword evidence="10" id="KW-1185">Reference proteome</keyword>
<dbReference type="SUPFAM" id="SSF55103">
    <property type="entry name" value="FAD-linked oxidases, C-terminal domain"/>
    <property type="match status" value="1"/>
</dbReference>
<dbReference type="InterPro" id="IPR017900">
    <property type="entry name" value="4Fe4S_Fe_S_CS"/>
</dbReference>
<dbReference type="GO" id="GO:0046872">
    <property type="term" value="F:metal ion binding"/>
    <property type="evidence" value="ECO:0007669"/>
    <property type="project" value="UniProtKB-KW"/>
</dbReference>
<keyword evidence="9" id="KW-0808">Transferase</keyword>
<dbReference type="Gene3D" id="3.30.43.10">
    <property type="entry name" value="Uridine Diphospho-n-acetylenolpyruvylglucosamine Reductase, domain 2"/>
    <property type="match status" value="1"/>
</dbReference>
<dbReference type="SUPFAM" id="SSF56176">
    <property type="entry name" value="FAD-binding/transporter-associated domain-like"/>
    <property type="match status" value="1"/>
</dbReference>
<dbReference type="GO" id="GO:0032259">
    <property type="term" value="P:methylation"/>
    <property type="evidence" value="ECO:0007669"/>
    <property type="project" value="UniProtKB-KW"/>
</dbReference>
<dbReference type="PROSITE" id="PS51387">
    <property type="entry name" value="FAD_PCMH"/>
    <property type="match status" value="1"/>
</dbReference>
<dbReference type="InterPro" id="IPR016171">
    <property type="entry name" value="Vanillyl_alc_oxidase_C-sub2"/>
</dbReference>
<dbReference type="GO" id="GO:1903457">
    <property type="term" value="P:lactate catabolic process"/>
    <property type="evidence" value="ECO:0007669"/>
    <property type="project" value="TreeGrafter"/>
</dbReference>
<dbReference type="InterPro" id="IPR017896">
    <property type="entry name" value="4Fe4S_Fe-S-bd"/>
</dbReference>
<dbReference type="GO" id="GO:0004458">
    <property type="term" value="F:D-lactate dehydrogenase (cytochrome) activity"/>
    <property type="evidence" value="ECO:0007669"/>
    <property type="project" value="TreeGrafter"/>
</dbReference>
<evidence type="ECO:0000313" key="9">
    <source>
        <dbReference type="EMBL" id="BBX08217.1"/>
    </source>
</evidence>
<dbReference type="Pfam" id="PF13183">
    <property type="entry name" value="Fer4_8"/>
    <property type="match status" value="1"/>
</dbReference>
<dbReference type="KEGG" id="maic:MAIC_30200"/>
<dbReference type="GO" id="GO:0071949">
    <property type="term" value="F:FAD binding"/>
    <property type="evidence" value="ECO:0007669"/>
    <property type="project" value="InterPro"/>
</dbReference>
<evidence type="ECO:0000256" key="6">
    <source>
        <dbReference type="ARBA" id="ARBA00023004"/>
    </source>
</evidence>
<keyword evidence="3" id="KW-0479">Metal-binding</keyword>
<evidence type="ECO:0000259" key="8">
    <source>
        <dbReference type="PROSITE" id="PS51387"/>
    </source>
</evidence>
<keyword evidence="5" id="KW-0560">Oxidoreductase</keyword>
<dbReference type="Gene3D" id="3.30.465.10">
    <property type="match status" value="1"/>
</dbReference>
<dbReference type="Pfam" id="PF01565">
    <property type="entry name" value="FAD_binding_4"/>
    <property type="match status" value="1"/>
</dbReference>
<protein>
    <submittedName>
        <fullName evidence="9">Dimethylmenaquinone methyltransferase</fullName>
    </submittedName>
</protein>
<name>A0AAD1HMI0_9MYCO</name>
<dbReference type="InterPro" id="IPR036318">
    <property type="entry name" value="FAD-bd_PCMH-like_sf"/>
</dbReference>
<keyword evidence="6" id="KW-0408">Iron</keyword>
<dbReference type="AlphaFoldDB" id="A0AAD1HMI0"/>